<evidence type="ECO:0000259" key="3">
    <source>
        <dbReference type="PROSITE" id="PS51329"/>
    </source>
</evidence>
<dbReference type="WBParaSite" id="ASIM_0001812401-mRNA-1">
    <property type="protein sequence ID" value="ASIM_0001812401-mRNA-1"/>
    <property type="gene ID" value="ASIM_0001812401"/>
</dbReference>
<feature type="domain" description="C-CAP/cofactor C-like" evidence="3">
    <location>
        <begin position="201"/>
        <end position="335"/>
    </location>
</feature>
<organism evidence="4">
    <name type="scientific">Anisakis simplex</name>
    <name type="common">Herring worm</name>
    <dbReference type="NCBI Taxonomy" id="6269"/>
    <lineage>
        <taxon>Eukaryota</taxon>
        <taxon>Metazoa</taxon>
        <taxon>Ecdysozoa</taxon>
        <taxon>Nematoda</taxon>
        <taxon>Chromadorea</taxon>
        <taxon>Rhabditida</taxon>
        <taxon>Spirurina</taxon>
        <taxon>Ascaridomorpha</taxon>
        <taxon>Ascaridoidea</taxon>
        <taxon>Anisakidae</taxon>
        <taxon>Anisakis</taxon>
        <taxon>Anisakis simplex complex</taxon>
    </lineage>
</organism>
<dbReference type="InterPro" id="IPR039589">
    <property type="entry name" value="TBCC1"/>
</dbReference>
<dbReference type="PROSITE" id="PS51329">
    <property type="entry name" value="C_CAP_COFACTOR_C"/>
    <property type="match status" value="1"/>
</dbReference>
<comment type="similarity">
    <text evidence="1">Belongs to the TBCC family.</text>
</comment>
<dbReference type="Gene3D" id="2.160.20.70">
    <property type="match status" value="1"/>
</dbReference>
<dbReference type="AlphaFoldDB" id="A0A0M3KAX8"/>
<feature type="region of interest" description="Disordered" evidence="2">
    <location>
        <begin position="171"/>
        <end position="208"/>
    </location>
</feature>
<evidence type="ECO:0000256" key="2">
    <source>
        <dbReference type="SAM" id="MobiDB-lite"/>
    </source>
</evidence>
<protein>
    <submittedName>
        <fullName evidence="4">C-CAP/cofactor C-like domain-containing protein</fullName>
    </submittedName>
</protein>
<accession>A0A0M3KAX8</accession>
<sequence>LNIHFVIATKKTLSKLIELAGHRMSNRNFSNATSKQQQMPITKQILAMAVATYGSAALTVVIAKDKELSRGVISSLDMIFEGCVRANEDGDHDQSLPLIYDDRVQLASLSEIVKSHWRPDEKITFIRLYQFVSGHLQVEPFVIHDRPILQIVTERRDGGFSVFREAVTPESTDGSVRSVDSATKGSQPTERKLSRNRRRKKSLSNTTSQVNRKFTISHWTHYEVLNQEELSGGHLRIMNGDERSSWLIAPKHSESVVVADCSGSGPILLGPVRNTVFLRGLNDCTVSVIASRVVIERCEEITVHLCTPLSPVLIDSHAVKLAPYNICYDVSEHLS</sequence>
<evidence type="ECO:0000313" key="4">
    <source>
        <dbReference type="WBParaSite" id="ASIM_0001812401-mRNA-1"/>
    </source>
</evidence>
<name>A0A0M3KAX8_ANISI</name>
<dbReference type="InterPro" id="IPR012945">
    <property type="entry name" value="Tubulin-bd_cofactor_C_dom"/>
</dbReference>
<dbReference type="InterPro" id="IPR017901">
    <property type="entry name" value="C-CAP_CF_C-like"/>
</dbReference>
<reference evidence="4" key="1">
    <citation type="submission" date="2017-02" db="UniProtKB">
        <authorList>
            <consortium name="WormBaseParasite"/>
        </authorList>
    </citation>
    <scope>IDENTIFICATION</scope>
</reference>
<dbReference type="Pfam" id="PF07986">
    <property type="entry name" value="TBCC"/>
    <property type="match status" value="1"/>
</dbReference>
<evidence type="ECO:0000256" key="1">
    <source>
        <dbReference type="ARBA" id="ARBA00008848"/>
    </source>
</evidence>
<dbReference type="PANTHER" id="PTHR16052">
    <property type="entry name" value="TBCC DOMAIN-CONTAINING PROTEIN 1"/>
    <property type="match status" value="1"/>
</dbReference>
<dbReference type="PANTHER" id="PTHR16052:SF0">
    <property type="entry name" value="TBCC DOMAIN-CONTAINING PROTEIN 1"/>
    <property type="match status" value="1"/>
</dbReference>
<feature type="compositionally biased region" description="Polar residues" evidence="2">
    <location>
        <begin position="171"/>
        <end position="188"/>
    </location>
</feature>
<proteinExistence type="inferred from homology"/>
<dbReference type="InterPro" id="IPR016098">
    <property type="entry name" value="CAP/MinC_C"/>
</dbReference>